<protein>
    <submittedName>
        <fullName evidence="1">Uncharacterized protein</fullName>
    </submittedName>
</protein>
<organism evidence="1 2">
    <name type="scientific">Allosphingosinicella deserti</name>
    <dbReference type="NCBI Taxonomy" id="2116704"/>
    <lineage>
        <taxon>Bacteria</taxon>
        <taxon>Pseudomonadati</taxon>
        <taxon>Pseudomonadota</taxon>
        <taxon>Alphaproteobacteria</taxon>
        <taxon>Sphingomonadales</taxon>
        <taxon>Sphingomonadaceae</taxon>
        <taxon>Allosphingosinicella</taxon>
    </lineage>
</organism>
<dbReference type="Proteomes" id="UP000241167">
    <property type="component" value="Unassembled WGS sequence"/>
</dbReference>
<comment type="caution">
    <text evidence="1">The sequence shown here is derived from an EMBL/GenBank/DDBJ whole genome shotgun (WGS) entry which is preliminary data.</text>
</comment>
<name>A0A2P7QS93_9SPHN</name>
<evidence type="ECO:0000313" key="2">
    <source>
        <dbReference type="Proteomes" id="UP000241167"/>
    </source>
</evidence>
<keyword evidence="2" id="KW-1185">Reference proteome</keyword>
<proteinExistence type="predicted"/>
<dbReference type="RefSeq" id="WP_106512986.1">
    <property type="nucleotide sequence ID" value="NZ_PXYI01000003.1"/>
</dbReference>
<gene>
    <name evidence="1" type="ORF">C7I55_11145</name>
</gene>
<evidence type="ECO:0000313" key="1">
    <source>
        <dbReference type="EMBL" id="PSJ40834.1"/>
    </source>
</evidence>
<dbReference type="OrthoDB" id="7575951at2"/>
<dbReference type="AlphaFoldDB" id="A0A2P7QS93"/>
<sequence length="84" mass="9077">MNGRRTLGELLGELAGGVTGFVDSPFVRARSLLIDLPIDLRLVLAPDGPIVIGDVPLFLTRTAFDPDPARLQIEWQAVPTEAQP</sequence>
<dbReference type="EMBL" id="PXYI01000003">
    <property type="protein sequence ID" value="PSJ40834.1"/>
    <property type="molecule type" value="Genomic_DNA"/>
</dbReference>
<reference evidence="1 2" key="1">
    <citation type="submission" date="2018-03" db="EMBL/GenBank/DDBJ databases">
        <title>The draft genome of Sphingosinicella sp. GL-C-18.</title>
        <authorList>
            <person name="Liu L."/>
            <person name="Li L."/>
            <person name="Liang L."/>
            <person name="Zhang X."/>
            <person name="Wang T."/>
        </authorList>
    </citation>
    <scope>NUCLEOTIDE SEQUENCE [LARGE SCALE GENOMIC DNA]</scope>
    <source>
        <strain evidence="1 2">GL-C-18</strain>
    </source>
</reference>
<accession>A0A2P7QS93</accession>